<dbReference type="GO" id="GO:0046872">
    <property type="term" value="F:metal ion binding"/>
    <property type="evidence" value="ECO:0007669"/>
    <property type="project" value="UniProtKB-KW"/>
</dbReference>
<comment type="caution">
    <text evidence="17">The sequence shown here is derived from an EMBL/GenBank/DDBJ whole genome shotgun (WGS) entry which is preliminary data.</text>
</comment>
<keyword evidence="11" id="KW-0961">Cell wall biogenesis/degradation</keyword>
<comment type="function">
    <text evidence="14">Catalyzes the last two sequential reactions in the de novo biosynthetic pathway for UDP-N-acetylglucosamine (UDP-GlcNAc). The C-terminal domain catalyzes the transfer of acetyl group from acetyl coenzyme A to glucosamine-1-phosphate (GlcN-1-P) to produce N-acetylglucosamine-1-phosphate (GlcNAc-1-P), which is converted into UDP-GlcNAc by the transfer of uridine 5-monophosphate (from uridine 5-triphosphate), a reaction catalyzed by the N-terminal domain.</text>
</comment>
<keyword evidence="8" id="KW-0133">Cell shape</keyword>
<dbReference type="EMBL" id="DXHS01000113">
    <property type="protein sequence ID" value="HIW03011.1"/>
    <property type="molecule type" value="Genomic_DNA"/>
</dbReference>
<keyword evidence="5" id="KW-0479">Metal-binding</keyword>
<sequence>MVNDDVKIIVLRTDRGEGKPNADCGLFGRTLEEWVVGAMRGMDTVSADYAEGGDLLPVVRPLLDMSRPITAVLYSDTPLITYSAINECINRFRGDVIGALKLPRGWIFSTAYLSSCEKAQADKVIALGDEDFITVFNYNQLAYASDILRSRINYYHMNAGVELVDPAAVLIDAYAVIEPGAKIGPYTEIRGKSIIRAGAEIGAHCVITSSVVESGAKVRSSTLDGALVSRGAEVGPYAYLRPGSRIGAGAKIGDHVEIKNSRIGAGTKVCHLAYVGDADIGEDCNIGAGTVFANYDGAAKHRTVLGKKVFVGSNSTLVAPLDIGSGAFIAAGSVITTDVPERALAISRAPAAVKEDWQKNAYTRDAKDNRTAPGGANSEG</sequence>
<evidence type="ECO:0000256" key="14">
    <source>
        <dbReference type="ARBA" id="ARBA00049628"/>
    </source>
</evidence>
<dbReference type="SUPFAM" id="SSF51161">
    <property type="entry name" value="Trimeric LpxA-like enzymes"/>
    <property type="match status" value="1"/>
</dbReference>
<dbReference type="GO" id="GO:0008360">
    <property type="term" value="P:regulation of cell shape"/>
    <property type="evidence" value="ECO:0007669"/>
    <property type="project" value="UniProtKB-KW"/>
</dbReference>
<evidence type="ECO:0000256" key="5">
    <source>
        <dbReference type="ARBA" id="ARBA00022723"/>
    </source>
</evidence>
<evidence type="ECO:0000256" key="4">
    <source>
        <dbReference type="ARBA" id="ARBA00022695"/>
    </source>
</evidence>
<comment type="cofactor">
    <cofactor evidence="1">
        <name>Mg(2+)</name>
        <dbReference type="ChEBI" id="CHEBI:18420"/>
    </cofactor>
</comment>
<protein>
    <recommendedName>
        <fullName evidence="16">Mannose-1-phosphate guanyltransferase C-terminal domain-containing protein</fullName>
    </recommendedName>
</protein>
<evidence type="ECO:0000313" key="18">
    <source>
        <dbReference type="Proteomes" id="UP000823990"/>
    </source>
</evidence>
<evidence type="ECO:0000256" key="11">
    <source>
        <dbReference type="ARBA" id="ARBA00023316"/>
    </source>
</evidence>
<keyword evidence="3" id="KW-0808">Transferase</keyword>
<keyword evidence="2" id="KW-0963">Cytoplasm</keyword>
<dbReference type="GO" id="GO:0006048">
    <property type="term" value="P:UDP-N-acetylglucosamine biosynthetic process"/>
    <property type="evidence" value="ECO:0007669"/>
    <property type="project" value="InterPro"/>
</dbReference>
<dbReference type="InterPro" id="IPR056729">
    <property type="entry name" value="GMPPB_C"/>
</dbReference>
<keyword evidence="7" id="KW-0460">Magnesium</keyword>
<evidence type="ECO:0000256" key="8">
    <source>
        <dbReference type="ARBA" id="ARBA00022960"/>
    </source>
</evidence>
<comment type="catalytic activity">
    <reaction evidence="12">
        <text>alpha-D-glucosamine 1-phosphate + acetyl-CoA = N-acetyl-alpha-D-glucosamine 1-phosphate + CoA + H(+)</text>
        <dbReference type="Rhea" id="RHEA:13725"/>
        <dbReference type="ChEBI" id="CHEBI:15378"/>
        <dbReference type="ChEBI" id="CHEBI:57287"/>
        <dbReference type="ChEBI" id="CHEBI:57288"/>
        <dbReference type="ChEBI" id="CHEBI:57776"/>
        <dbReference type="ChEBI" id="CHEBI:58516"/>
        <dbReference type="EC" id="2.3.1.157"/>
    </reaction>
</comment>
<proteinExistence type="predicted"/>
<evidence type="ECO:0000313" key="17">
    <source>
        <dbReference type="EMBL" id="HIW03011.1"/>
    </source>
</evidence>
<dbReference type="InterPro" id="IPR011004">
    <property type="entry name" value="Trimer_LpxA-like_sf"/>
</dbReference>
<dbReference type="InterPro" id="IPR018357">
    <property type="entry name" value="Hexapep_transf_CS"/>
</dbReference>
<reference evidence="17" key="1">
    <citation type="journal article" date="2021" name="PeerJ">
        <title>Extensive microbial diversity within the chicken gut microbiome revealed by metagenomics and culture.</title>
        <authorList>
            <person name="Gilroy R."/>
            <person name="Ravi A."/>
            <person name="Getino M."/>
            <person name="Pursley I."/>
            <person name="Horton D.L."/>
            <person name="Alikhan N.F."/>
            <person name="Baker D."/>
            <person name="Gharbi K."/>
            <person name="Hall N."/>
            <person name="Watson M."/>
            <person name="Adriaenssens E.M."/>
            <person name="Foster-Nyarko E."/>
            <person name="Jarju S."/>
            <person name="Secka A."/>
            <person name="Antonio M."/>
            <person name="Oren A."/>
            <person name="Chaudhuri R.R."/>
            <person name="La Ragione R."/>
            <person name="Hildebrand F."/>
            <person name="Pallen M.J."/>
        </authorList>
    </citation>
    <scope>NUCLEOTIDE SEQUENCE</scope>
    <source>
        <strain evidence="17">12435</strain>
    </source>
</reference>
<evidence type="ECO:0000256" key="6">
    <source>
        <dbReference type="ARBA" id="ARBA00022737"/>
    </source>
</evidence>
<dbReference type="CDD" id="cd03353">
    <property type="entry name" value="LbH_GlmU_C"/>
    <property type="match status" value="1"/>
</dbReference>
<reference evidence="17" key="2">
    <citation type="submission" date="2021-04" db="EMBL/GenBank/DDBJ databases">
        <authorList>
            <person name="Gilroy R."/>
        </authorList>
    </citation>
    <scope>NUCLEOTIDE SEQUENCE</scope>
    <source>
        <strain evidence="17">12435</strain>
    </source>
</reference>
<keyword evidence="10" id="KW-0012">Acyltransferase</keyword>
<evidence type="ECO:0000256" key="3">
    <source>
        <dbReference type="ARBA" id="ARBA00022679"/>
    </source>
</evidence>
<organism evidence="17 18">
    <name type="scientific">Candidatus Protoclostridium stercorigallinarum</name>
    <dbReference type="NCBI Taxonomy" id="2838741"/>
    <lineage>
        <taxon>Bacteria</taxon>
        <taxon>Bacillati</taxon>
        <taxon>Bacillota</taxon>
        <taxon>Clostridia</taxon>
        <taxon>Candidatus Protoclostridium</taxon>
    </lineage>
</organism>
<feature type="region of interest" description="Disordered" evidence="15">
    <location>
        <begin position="358"/>
        <end position="380"/>
    </location>
</feature>
<dbReference type="Gene3D" id="2.160.10.10">
    <property type="entry name" value="Hexapeptide repeat proteins"/>
    <property type="match status" value="1"/>
</dbReference>
<accession>A0A9D1Q1H9</accession>
<evidence type="ECO:0000256" key="7">
    <source>
        <dbReference type="ARBA" id="ARBA00022842"/>
    </source>
</evidence>
<gene>
    <name evidence="17" type="ORF">H9892_06695</name>
</gene>
<evidence type="ECO:0000256" key="1">
    <source>
        <dbReference type="ARBA" id="ARBA00001946"/>
    </source>
</evidence>
<dbReference type="AlphaFoldDB" id="A0A9D1Q1H9"/>
<feature type="domain" description="Mannose-1-phosphate guanyltransferase C-terminal" evidence="16">
    <location>
        <begin position="226"/>
        <end position="315"/>
    </location>
</feature>
<dbReference type="PANTHER" id="PTHR43584:SF3">
    <property type="entry name" value="BIFUNCTIONAL PROTEIN GLMU"/>
    <property type="match status" value="1"/>
</dbReference>
<dbReference type="PANTHER" id="PTHR43584">
    <property type="entry name" value="NUCLEOTIDYL TRANSFERASE"/>
    <property type="match status" value="1"/>
</dbReference>
<dbReference type="GO" id="GO:0071555">
    <property type="term" value="P:cell wall organization"/>
    <property type="evidence" value="ECO:0007669"/>
    <property type="project" value="UniProtKB-KW"/>
</dbReference>
<evidence type="ECO:0000256" key="10">
    <source>
        <dbReference type="ARBA" id="ARBA00023315"/>
    </source>
</evidence>
<evidence type="ECO:0000256" key="13">
    <source>
        <dbReference type="ARBA" id="ARBA00048493"/>
    </source>
</evidence>
<evidence type="ECO:0000259" key="16">
    <source>
        <dbReference type="Pfam" id="PF25087"/>
    </source>
</evidence>
<dbReference type="GO" id="GO:0009252">
    <property type="term" value="P:peptidoglycan biosynthetic process"/>
    <property type="evidence" value="ECO:0007669"/>
    <property type="project" value="UniProtKB-KW"/>
</dbReference>
<dbReference type="PROSITE" id="PS00101">
    <property type="entry name" value="HEXAPEP_TRANSFERASES"/>
    <property type="match status" value="1"/>
</dbReference>
<evidence type="ECO:0000256" key="15">
    <source>
        <dbReference type="SAM" id="MobiDB-lite"/>
    </source>
</evidence>
<keyword evidence="4" id="KW-0548">Nucleotidyltransferase</keyword>
<keyword evidence="6" id="KW-0677">Repeat</keyword>
<comment type="catalytic activity">
    <reaction evidence="13">
        <text>N-acetyl-alpha-D-glucosamine 1-phosphate + UTP + H(+) = UDP-N-acetyl-alpha-D-glucosamine + diphosphate</text>
        <dbReference type="Rhea" id="RHEA:13509"/>
        <dbReference type="ChEBI" id="CHEBI:15378"/>
        <dbReference type="ChEBI" id="CHEBI:33019"/>
        <dbReference type="ChEBI" id="CHEBI:46398"/>
        <dbReference type="ChEBI" id="CHEBI:57705"/>
        <dbReference type="ChEBI" id="CHEBI:57776"/>
        <dbReference type="EC" id="2.7.7.23"/>
    </reaction>
</comment>
<dbReference type="Proteomes" id="UP000823990">
    <property type="component" value="Unassembled WGS sequence"/>
</dbReference>
<dbReference type="Pfam" id="PF25087">
    <property type="entry name" value="GMPPB_C"/>
    <property type="match status" value="1"/>
</dbReference>
<dbReference type="GO" id="GO:0019134">
    <property type="term" value="F:glucosamine-1-phosphate N-acetyltransferase activity"/>
    <property type="evidence" value="ECO:0007669"/>
    <property type="project" value="UniProtKB-EC"/>
</dbReference>
<dbReference type="GO" id="GO:0003977">
    <property type="term" value="F:UDP-N-acetylglucosamine diphosphorylase activity"/>
    <property type="evidence" value="ECO:0007669"/>
    <property type="project" value="UniProtKB-EC"/>
</dbReference>
<evidence type="ECO:0000256" key="9">
    <source>
        <dbReference type="ARBA" id="ARBA00022984"/>
    </source>
</evidence>
<dbReference type="InterPro" id="IPR038009">
    <property type="entry name" value="GlmU_C_LbH"/>
</dbReference>
<dbReference type="InterPro" id="IPR050065">
    <property type="entry name" value="GlmU-like"/>
</dbReference>
<name>A0A9D1Q1H9_9FIRM</name>
<evidence type="ECO:0000256" key="2">
    <source>
        <dbReference type="ARBA" id="ARBA00022490"/>
    </source>
</evidence>
<keyword evidence="9" id="KW-0573">Peptidoglycan synthesis</keyword>
<evidence type="ECO:0000256" key="12">
    <source>
        <dbReference type="ARBA" id="ARBA00048247"/>
    </source>
</evidence>
<feature type="compositionally biased region" description="Basic and acidic residues" evidence="15">
    <location>
        <begin position="358"/>
        <end position="370"/>
    </location>
</feature>